<protein>
    <recommendedName>
        <fullName evidence="4">Cilia- and flagella-associated protein 58 central coiled coil domain-containing protein</fullName>
    </recommendedName>
</protein>
<feature type="coiled-coil region" evidence="2">
    <location>
        <begin position="504"/>
        <end position="615"/>
    </location>
</feature>
<feature type="coiled-coil region" evidence="2">
    <location>
        <begin position="100"/>
        <end position="216"/>
    </location>
</feature>
<evidence type="ECO:0000256" key="3">
    <source>
        <dbReference type="SAM" id="MobiDB-lite"/>
    </source>
</evidence>
<dbReference type="PANTHER" id="PTHR32083:SF34">
    <property type="entry name" value="COILED-COIL DOMAIN-CONTAINING PROTEIN 146"/>
    <property type="match status" value="1"/>
</dbReference>
<feature type="non-terminal residue" evidence="5">
    <location>
        <position position="1"/>
    </location>
</feature>
<evidence type="ECO:0000313" key="6">
    <source>
        <dbReference type="Proteomes" id="UP000269721"/>
    </source>
</evidence>
<gene>
    <name evidence="5" type="ORF">BDK51DRAFT_24341</name>
</gene>
<dbReference type="EMBL" id="KZ994180">
    <property type="protein sequence ID" value="RKO93586.1"/>
    <property type="molecule type" value="Genomic_DNA"/>
</dbReference>
<dbReference type="Proteomes" id="UP000269721">
    <property type="component" value="Unassembled WGS sequence"/>
</dbReference>
<evidence type="ECO:0000259" key="4">
    <source>
        <dbReference type="Pfam" id="PF21771"/>
    </source>
</evidence>
<reference evidence="6" key="1">
    <citation type="journal article" date="2018" name="Nat. Microbiol.">
        <title>Leveraging single-cell genomics to expand the fungal tree of life.</title>
        <authorList>
            <person name="Ahrendt S.R."/>
            <person name="Quandt C.A."/>
            <person name="Ciobanu D."/>
            <person name="Clum A."/>
            <person name="Salamov A."/>
            <person name="Andreopoulos B."/>
            <person name="Cheng J.F."/>
            <person name="Woyke T."/>
            <person name="Pelin A."/>
            <person name="Henrissat B."/>
            <person name="Reynolds N.K."/>
            <person name="Benny G.L."/>
            <person name="Smith M.E."/>
            <person name="James T.Y."/>
            <person name="Grigoriev I.V."/>
        </authorList>
    </citation>
    <scope>NUCLEOTIDE SEQUENCE [LARGE SCALE GENOMIC DNA]</scope>
</reference>
<dbReference type="PANTHER" id="PTHR32083">
    <property type="entry name" value="CILIA AND FLAGELLA-ASSOCIATED PROTEIN 58-RELATED"/>
    <property type="match status" value="1"/>
</dbReference>
<proteinExistence type="predicted"/>
<feature type="coiled-coil region" evidence="2">
    <location>
        <begin position="682"/>
        <end position="749"/>
    </location>
</feature>
<evidence type="ECO:0000256" key="1">
    <source>
        <dbReference type="ARBA" id="ARBA00023054"/>
    </source>
</evidence>
<name>A0A4P9WRN2_9FUNG</name>
<dbReference type="OrthoDB" id="10262929at2759"/>
<evidence type="ECO:0000313" key="5">
    <source>
        <dbReference type="EMBL" id="RKO93586.1"/>
    </source>
</evidence>
<keyword evidence="6" id="KW-1185">Reference proteome</keyword>
<sequence length="945" mass="109168">NEDDDAEDEDEDLYLGALFNIETSPGFKVLESLRAKDEAPESRIQALRERFRGMHNFLLKHAEYEKALGKRVKHLQQEVANQRMEIDRTGSKQFSDNSLIGELKREALKAQNEVNLAKDRQTQFQREIEEAQRLKGELTADIDEIRKHKGDMLEPQLLAASKDVRMELQQKKLQVETLTQDLEEKLIDHDRSAVERNRLETERERHSTVLNQASEMPQKILKQIGILSDAISSLTVENVKQGALGQHLEKELERLEKKRRTLEEFKLDHAAEYEQQRAEINEMERQCDDIYKDLEIAKEGLASRKAERVRLDLEIRRTIMAIKREHDILLRTIREKESLLKHSHRLETTVNNIRMSTPAILKQRADLERELELAGRDEKHFRKEVTELRKAIDLLLYEFLKQEQAETRDGERLTAQLSVNRKMEEELAGAIEACAGAGRAVESLSTERNLKAREVVRIRNKYRSIKLDLSVKEMAIFDASKRCSESVTRLREFATLYDVVKNERNKYLNQIQATLQRAAEMKEKIKILSNEIEILRHEIMNKDRELARRRQQNTAAYALRDGAKNEANKLLAQYRERRDEIEQHLSRIETYNMLIAAAEADLQTLKDRHEAAARTRNSVGVQLLDRNDELCILYERLNVQDSTLRAGEVALAEREDELRKLGLVVAELARHVELGKREAPHAVEEEKKLLALEEELEQARKEVARLSGVMESPDGEGRCRDLGGEDPGQKELLGKIKLLEETLAEKEEKILEKDLVLEEVSTLTNRLKRQTLEGRQETGEVAARINELGKKLKHVTKAMMARVSELSMHQALAMSLYQEKCEKQTLLAEARARLEAGEVPTEAIERDFIRAERARLKHDKERQDLRERRDRENAGGYVEIDDSFYIYNNIRTTAEPRPNAYIPNASGVGELPIPKPYGAHAPFKPQDQGSQIRHYRKPANKPVEI</sequence>
<keyword evidence="1 2" id="KW-0175">Coiled coil</keyword>
<organism evidence="5 6">
    <name type="scientific">Blyttiomyces helicus</name>
    <dbReference type="NCBI Taxonomy" id="388810"/>
    <lineage>
        <taxon>Eukaryota</taxon>
        <taxon>Fungi</taxon>
        <taxon>Fungi incertae sedis</taxon>
        <taxon>Chytridiomycota</taxon>
        <taxon>Chytridiomycota incertae sedis</taxon>
        <taxon>Chytridiomycetes</taxon>
        <taxon>Chytridiomycetes incertae sedis</taxon>
        <taxon>Blyttiomyces</taxon>
    </lineage>
</organism>
<feature type="region of interest" description="Disordered" evidence="3">
    <location>
        <begin position="916"/>
        <end position="945"/>
    </location>
</feature>
<dbReference type="GO" id="GO:0005856">
    <property type="term" value="C:cytoskeleton"/>
    <property type="evidence" value="ECO:0007669"/>
    <property type="project" value="TreeGrafter"/>
</dbReference>
<accession>A0A4P9WRN2</accession>
<evidence type="ECO:0000256" key="2">
    <source>
        <dbReference type="SAM" id="Coils"/>
    </source>
</evidence>
<feature type="coiled-coil region" evidence="2">
    <location>
        <begin position="245"/>
        <end position="300"/>
    </location>
</feature>
<dbReference type="AlphaFoldDB" id="A0A4P9WRN2"/>
<dbReference type="InterPro" id="IPR049270">
    <property type="entry name" value="CFAP58_CC"/>
</dbReference>
<dbReference type="Pfam" id="PF21771">
    <property type="entry name" value="CFAP58_CC"/>
    <property type="match status" value="1"/>
</dbReference>
<feature type="domain" description="Cilia- and flagella-associated protein 58 central coiled coil" evidence="4">
    <location>
        <begin position="381"/>
        <end position="671"/>
    </location>
</feature>